<dbReference type="AlphaFoldDB" id="A0A6V7H0R9"/>
<proteinExistence type="predicted"/>
<gene>
    <name evidence="1" type="ORF">MHI_LOCUS305601</name>
</gene>
<name>A0A6V7H0R9_9HYME</name>
<keyword evidence="2" id="KW-1185">Reference proteome</keyword>
<comment type="caution">
    <text evidence="1">The sequence shown here is derived from an EMBL/GenBank/DDBJ whole genome shotgun (WGS) entry which is preliminary data.</text>
</comment>
<feature type="non-terminal residue" evidence="1">
    <location>
        <position position="1"/>
    </location>
</feature>
<sequence length="131" mass="15710">MKRGMTLIPRLFSHWWKTLERQHWLLDRYFSRLDRPFGRLDRHFGRLDRQFGRLNQLFSSVFERQAFKSFPNSFYLENDEYSKHEKKAGLISRHFIGKYLVDQYDSEKAISTLSSNGILTIIVPLRPDVAK</sequence>
<evidence type="ECO:0008006" key="3">
    <source>
        <dbReference type="Google" id="ProtNLM"/>
    </source>
</evidence>
<dbReference type="EMBL" id="CAJDYZ010005527">
    <property type="protein sequence ID" value="CAD1472552.1"/>
    <property type="molecule type" value="Genomic_DNA"/>
</dbReference>
<accession>A0A6V7H0R9</accession>
<protein>
    <recommendedName>
        <fullName evidence="3">SHSP domain-containing protein</fullName>
    </recommendedName>
</protein>
<dbReference type="OrthoDB" id="1431247at2759"/>
<reference evidence="1" key="1">
    <citation type="submission" date="2020-07" db="EMBL/GenBank/DDBJ databases">
        <authorList>
            <person name="Nazaruddin N."/>
        </authorList>
    </citation>
    <scope>NUCLEOTIDE SEQUENCE</scope>
</reference>
<evidence type="ECO:0000313" key="2">
    <source>
        <dbReference type="Proteomes" id="UP000752696"/>
    </source>
</evidence>
<dbReference type="Proteomes" id="UP000752696">
    <property type="component" value="Unassembled WGS sequence"/>
</dbReference>
<evidence type="ECO:0000313" key="1">
    <source>
        <dbReference type="EMBL" id="CAD1472552.1"/>
    </source>
</evidence>
<organism evidence="1 2">
    <name type="scientific">Heterotrigona itama</name>
    <dbReference type="NCBI Taxonomy" id="395501"/>
    <lineage>
        <taxon>Eukaryota</taxon>
        <taxon>Metazoa</taxon>
        <taxon>Ecdysozoa</taxon>
        <taxon>Arthropoda</taxon>
        <taxon>Hexapoda</taxon>
        <taxon>Insecta</taxon>
        <taxon>Pterygota</taxon>
        <taxon>Neoptera</taxon>
        <taxon>Endopterygota</taxon>
        <taxon>Hymenoptera</taxon>
        <taxon>Apocrita</taxon>
        <taxon>Aculeata</taxon>
        <taxon>Apoidea</taxon>
        <taxon>Anthophila</taxon>
        <taxon>Apidae</taxon>
        <taxon>Heterotrigona</taxon>
    </lineage>
</organism>